<dbReference type="PANTHER" id="PTHR43102">
    <property type="entry name" value="SLR1143 PROTEIN"/>
    <property type="match status" value="1"/>
</dbReference>
<reference evidence="7" key="2">
    <citation type="submission" date="2019-06" db="EMBL/GenBank/DDBJ databases">
        <title>Genomics analysis of Aphanomyces spp. identifies a new class of oomycete effector associated with host adaptation.</title>
        <authorList>
            <person name="Gaulin E."/>
        </authorList>
    </citation>
    <scope>NUCLEOTIDE SEQUENCE</scope>
    <source>
        <strain evidence="7">CBS 578.67</strain>
    </source>
</reference>
<keyword evidence="2 4" id="KW-0863">Zinc-finger</keyword>
<dbReference type="EMBL" id="VJMH01005316">
    <property type="protein sequence ID" value="KAF0697464.1"/>
    <property type="molecule type" value="Genomic_DNA"/>
</dbReference>
<dbReference type="Gene3D" id="3.30.530.20">
    <property type="match status" value="1"/>
</dbReference>
<dbReference type="PANTHER" id="PTHR43102:SF2">
    <property type="entry name" value="GAF DOMAIN-CONTAINING PROTEIN"/>
    <property type="match status" value="1"/>
</dbReference>
<gene>
    <name evidence="8" type="primary">Aste57867_11848</name>
    <name evidence="7" type="ORF">As57867_011803</name>
    <name evidence="8" type="ORF">ASTE57867_11848</name>
</gene>
<dbReference type="InterPro" id="IPR017455">
    <property type="entry name" value="Znf_FYVE-rel"/>
</dbReference>
<dbReference type="InterPro" id="IPR000306">
    <property type="entry name" value="Znf_FYVE"/>
</dbReference>
<evidence type="ECO:0000313" key="8">
    <source>
        <dbReference type="EMBL" id="VFT88703.1"/>
    </source>
</evidence>
<dbReference type="InterPro" id="IPR023393">
    <property type="entry name" value="START-like_dom_sf"/>
</dbReference>
<feature type="compositionally biased region" description="Basic and acidic residues" evidence="5">
    <location>
        <begin position="343"/>
        <end position="353"/>
    </location>
</feature>
<name>A0A485KV91_9STRA</name>
<dbReference type="Pfam" id="PF01363">
    <property type="entry name" value="FYVE"/>
    <property type="match status" value="1"/>
</dbReference>
<evidence type="ECO:0000256" key="4">
    <source>
        <dbReference type="PROSITE-ProRule" id="PRU00091"/>
    </source>
</evidence>
<feature type="compositionally biased region" description="Polar residues" evidence="5">
    <location>
        <begin position="354"/>
        <end position="365"/>
    </location>
</feature>
<sequence>MDKAFGDIAQMVKPKPLRPATEAMLIQLTQQKSADLVRLCVDKSLTRLTFVKEKRGVSLYEGRNERNHYMVKAETTVEAPIDDILASFNMGSTSEFDTTLRKLFALYANRGATLAYVSGQPISVHWMSLNTDKMETRDFAFASFAQLYEQTTTGALVPMDSRSSGTVAAGSLVWESVDLSKEMSILRQKETGCTRYLLRTCGFYVEPTNDVDVSRVSFVLQLENENGHVGGSKWMHHLAMSVGNLSRAMRKIELVPKHLWRESEHCVMCRKTFRGLLRRRHHCRLCGSSVCSDCSKTLELDTPVAESGSTVTVSSVRACTKCYDSTEGSGSVRSNSNRSSSDYSHRTSFEEPRSTNLSRTMSKNSVMSTDTIDSMRQTASTGAGTTFSAAQLQSLDDLMAQSNPSGIDRESTSSSMFFVIPNDHDAAQPTLSSRSIVHEVSETGVFDVSSMGAVLPPRRGPSGAPLAPPSLSSSSVSSTTSSKLNMRGDMILLE</sequence>
<organism evidence="8 9">
    <name type="scientific">Aphanomyces stellatus</name>
    <dbReference type="NCBI Taxonomy" id="120398"/>
    <lineage>
        <taxon>Eukaryota</taxon>
        <taxon>Sar</taxon>
        <taxon>Stramenopiles</taxon>
        <taxon>Oomycota</taxon>
        <taxon>Saprolegniomycetes</taxon>
        <taxon>Saprolegniales</taxon>
        <taxon>Verrucalvaceae</taxon>
        <taxon>Aphanomyces</taxon>
    </lineage>
</organism>
<evidence type="ECO:0000313" key="9">
    <source>
        <dbReference type="Proteomes" id="UP000332933"/>
    </source>
</evidence>
<keyword evidence="3" id="KW-0862">Zinc</keyword>
<dbReference type="SUPFAM" id="SSF55961">
    <property type="entry name" value="Bet v1-like"/>
    <property type="match status" value="1"/>
</dbReference>
<dbReference type="OrthoDB" id="63070at2759"/>
<feature type="region of interest" description="Disordered" evidence="5">
    <location>
        <begin position="453"/>
        <end position="488"/>
    </location>
</feature>
<dbReference type="AlphaFoldDB" id="A0A485KV91"/>
<dbReference type="SMART" id="SM00064">
    <property type="entry name" value="FYVE"/>
    <property type="match status" value="1"/>
</dbReference>
<evidence type="ECO:0000256" key="3">
    <source>
        <dbReference type="ARBA" id="ARBA00022833"/>
    </source>
</evidence>
<dbReference type="EMBL" id="CAADRA010005337">
    <property type="protein sequence ID" value="VFT88703.1"/>
    <property type="molecule type" value="Genomic_DNA"/>
</dbReference>
<accession>A0A485KV91</accession>
<dbReference type="InterPro" id="IPR011011">
    <property type="entry name" value="Znf_FYVE_PHD"/>
</dbReference>
<keyword evidence="1" id="KW-0479">Metal-binding</keyword>
<protein>
    <submittedName>
        <fullName evidence="8">Aste57867_11848 protein</fullName>
    </submittedName>
</protein>
<proteinExistence type="predicted"/>
<keyword evidence="9" id="KW-1185">Reference proteome</keyword>
<evidence type="ECO:0000313" key="7">
    <source>
        <dbReference type="EMBL" id="KAF0697464.1"/>
    </source>
</evidence>
<feature type="region of interest" description="Disordered" evidence="5">
    <location>
        <begin position="324"/>
        <end position="365"/>
    </location>
</feature>
<dbReference type="SUPFAM" id="SSF57903">
    <property type="entry name" value="FYVE/PHD zinc finger"/>
    <property type="match status" value="1"/>
</dbReference>
<dbReference type="InterPro" id="IPR013083">
    <property type="entry name" value="Znf_RING/FYVE/PHD"/>
</dbReference>
<feature type="domain" description="FYVE-type" evidence="6">
    <location>
        <begin position="260"/>
        <end position="327"/>
    </location>
</feature>
<dbReference type="Proteomes" id="UP000332933">
    <property type="component" value="Unassembled WGS sequence"/>
</dbReference>
<evidence type="ECO:0000256" key="2">
    <source>
        <dbReference type="ARBA" id="ARBA00022771"/>
    </source>
</evidence>
<evidence type="ECO:0000256" key="1">
    <source>
        <dbReference type="ARBA" id="ARBA00022723"/>
    </source>
</evidence>
<evidence type="ECO:0000256" key="5">
    <source>
        <dbReference type="SAM" id="MobiDB-lite"/>
    </source>
</evidence>
<dbReference type="PROSITE" id="PS50178">
    <property type="entry name" value="ZF_FYVE"/>
    <property type="match status" value="1"/>
</dbReference>
<reference evidence="8 9" key="1">
    <citation type="submission" date="2019-03" db="EMBL/GenBank/DDBJ databases">
        <authorList>
            <person name="Gaulin E."/>
            <person name="Dumas B."/>
        </authorList>
    </citation>
    <scope>NUCLEOTIDE SEQUENCE [LARGE SCALE GENOMIC DNA]</scope>
    <source>
        <strain evidence="8">CBS 568.67</strain>
    </source>
</reference>
<evidence type="ECO:0000259" key="6">
    <source>
        <dbReference type="PROSITE" id="PS50178"/>
    </source>
</evidence>
<dbReference type="GO" id="GO:0008270">
    <property type="term" value="F:zinc ion binding"/>
    <property type="evidence" value="ECO:0007669"/>
    <property type="project" value="UniProtKB-KW"/>
</dbReference>
<dbReference type="Gene3D" id="3.30.40.10">
    <property type="entry name" value="Zinc/RING finger domain, C3HC4 (zinc finger)"/>
    <property type="match status" value="1"/>
</dbReference>
<feature type="compositionally biased region" description="Low complexity" evidence="5">
    <location>
        <begin position="456"/>
        <end position="482"/>
    </location>
</feature>
<feature type="compositionally biased region" description="Low complexity" evidence="5">
    <location>
        <begin position="328"/>
        <end position="341"/>
    </location>
</feature>